<feature type="region of interest" description="Disordered" evidence="1">
    <location>
        <begin position="12"/>
        <end position="47"/>
    </location>
</feature>
<name>A0A4Y2IJB7_ARAVE</name>
<protein>
    <submittedName>
        <fullName evidence="2">Uncharacterized protein</fullName>
    </submittedName>
</protein>
<keyword evidence="3" id="KW-1185">Reference proteome</keyword>
<dbReference type="Proteomes" id="UP000499080">
    <property type="component" value="Unassembled WGS sequence"/>
</dbReference>
<sequence>MIQVCYIGELSSKWEGPYNSGKTEKTNDQQPLQTGTGNKVKPRLPSDSPYPKWIFPCITSCYSDRRQLDNLANRVVLSDRKYMVIRLRHPLE</sequence>
<feature type="compositionally biased region" description="Polar residues" evidence="1">
    <location>
        <begin position="28"/>
        <end position="37"/>
    </location>
</feature>
<organism evidence="2 3">
    <name type="scientific">Araneus ventricosus</name>
    <name type="common">Orbweaver spider</name>
    <name type="synonym">Epeira ventricosa</name>
    <dbReference type="NCBI Taxonomy" id="182803"/>
    <lineage>
        <taxon>Eukaryota</taxon>
        <taxon>Metazoa</taxon>
        <taxon>Ecdysozoa</taxon>
        <taxon>Arthropoda</taxon>
        <taxon>Chelicerata</taxon>
        <taxon>Arachnida</taxon>
        <taxon>Araneae</taxon>
        <taxon>Araneomorphae</taxon>
        <taxon>Entelegynae</taxon>
        <taxon>Araneoidea</taxon>
        <taxon>Araneidae</taxon>
        <taxon>Araneus</taxon>
    </lineage>
</organism>
<proteinExistence type="predicted"/>
<gene>
    <name evidence="2" type="ORF">AVEN_274484_1</name>
</gene>
<evidence type="ECO:0000256" key="1">
    <source>
        <dbReference type="SAM" id="MobiDB-lite"/>
    </source>
</evidence>
<evidence type="ECO:0000313" key="3">
    <source>
        <dbReference type="Proteomes" id="UP000499080"/>
    </source>
</evidence>
<comment type="caution">
    <text evidence="2">The sequence shown here is derived from an EMBL/GenBank/DDBJ whole genome shotgun (WGS) entry which is preliminary data.</text>
</comment>
<dbReference type="EMBL" id="BGPR01002707">
    <property type="protein sequence ID" value="GBM77735.1"/>
    <property type="molecule type" value="Genomic_DNA"/>
</dbReference>
<accession>A0A4Y2IJB7</accession>
<reference evidence="2 3" key="1">
    <citation type="journal article" date="2019" name="Sci. Rep.">
        <title>Orb-weaving spider Araneus ventricosus genome elucidates the spidroin gene catalogue.</title>
        <authorList>
            <person name="Kono N."/>
            <person name="Nakamura H."/>
            <person name="Ohtoshi R."/>
            <person name="Moran D.A.P."/>
            <person name="Shinohara A."/>
            <person name="Yoshida Y."/>
            <person name="Fujiwara M."/>
            <person name="Mori M."/>
            <person name="Tomita M."/>
            <person name="Arakawa K."/>
        </authorList>
    </citation>
    <scope>NUCLEOTIDE SEQUENCE [LARGE SCALE GENOMIC DNA]</scope>
</reference>
<evidence type="ECO:0000313" key="2">
    <source>
        <dbReference type="EMBL" id="GBM77735.1"/>
    </source>
</evidence>
<dbReference type="AlphaFoldDB" id="A0A4Y2IJB7"/>